<dbReference type="EMBL" id="FQYO01000002">
    <property type="protein sequence ID" value="SHI58754.1"/>
    <property type="molecule type" value="Genomic_DNA"/>
</dbReference>
<dbReference type="RefSeq" id="WP_244526278.1">
    <property type="nucleotide sequence ID" value="NZ_FQYO01000002.1"/>
</dbReference>
<gene>
    <name evidence="1" type="ORF">SAMN05444417_1126</name>
</gene>
<protein>
    <recommendedName>
        <fullName evidence="3">DUF1127 domain-containing protein</fullName>
    </recommendedName>
</protein>
<name>A0A1M6CDB6_9RHOB</name>
<evidence type="ECO:0000313" key="2">
    <source>
        <dbReference type="Proteomes" id="UP000184292"/>
    </source>
</evidence>
<evidence type="ECO:0008006" key="3">
    <source>
        <dbReference type="Google" id="ProtNLM"/>
    </source>
</evidence>
<dbReference type="AlphaFoldDB" id="A0A1M6CDB6"/>
<accession>A0A1M6CDB6</accession>
<organism evidence="1 2">
    <name type="scientific">Wenxinia saemankumensis</name>
    <dbReference type="NCBI Taxonomy" id="1447782"/>
    <lineage>
        <taxon>Bacteria</taxon>
        <taxon>Pseudomonadati</taxon>
        <taxon>Pseudomonadota</taxon>
        <taxon>Alphaproteobacteria</taxon>
        <taxon>Rhodobacterales</taxon>
        <taxon>Roseobacteraceae</taxon>
        <taxon>Wenxinia</taxon>
    </lineage>
</organism>
<keyword evidence="2" id="KW-1185">Reference proteome</keyword>
<reference evidence="1 2" key="1">
    <citation type="submission" date="2016-11" db="EMBL/GenBank/DDBJ databases">
        <authorList>
            <person name="Jaros S."/>
            <person name="Januszkiewicz K."/>
            <person name="Wedrychowicz H."/>
        </authorList>
    </citation>
    <scope>NUCLEOTIDE SEQUENCE [LARGE SCALE GENOMIC DNA]</scope>
    <source>
        <strain evidence="1 2">DSM 100565</strain>
    </source>
</reference>
<dbReference type="Proteomes" id="UP000184292">
    <property type="component" value="Unassembled WGS sequence"/>
</dbReference>
<sequence>MSLQTSPTIDRTTARTDARIDADLDAFFAGLGMGVNAYELRQARRDRLVALAALSDAELAARGIDRDGIPAHVFSDLLAA</sequence>
<evidence type="ECO:0000313" key="1">
    <source>
        <dbReference type="EMBL" id="SHI58754.1"/>
    </source>
</evidence>
<proteinExistence type="predicted"/>